<keyword evidence="3" id="KW-0233">DNA recombination</keyword>
<dbReference type="InterPro" id="IPR010998">
    <property type="entry name" value="Integrase_recombinase_N"/>
</dbReference>
<feature type="domain" description="Tyr recombinase" evidence="4">
    <location>
        <begin position="245"/>
        <end position="437"/>
    </location>
</feature>
<dbReference type="Gene3D" id="1.10.150.130">
    <property type="match status" value="1"/>
</dbReference>
<dbReference type="PROSITE" id="PS51898">
    <property type="entry name" value="TYR_RECOMBINASE"/>
    <property type="match status" value="1"/>
</dbReference>
<dbReference type="GO" id="GO:0006310">
    <property type="term" value="P:DNA recombination"/>
    <property type="evidence" value="ECO:0007669"/>
    <property type="project" value="UniProtKB-KW"/>
</dbReference>
<sequence>MATVKNVLDRRKDHQIADGRYALVLRISHQTKTRDIPFDVHLKENQFDPITGKVTGIPNSVRQTKRTQKLLSEVDLWIDENAEMIKLWPIEKLKLEIERQFFNKQSALSMLGFGGRYLYRLATEGRYSTASSYEDALKAFIKYRMRLGGKPDDETIKTLYNKKDNQGEGFEILPEYKKYDMAIKAIDAEFMKDFKAYMTRRYKSRNTVGIYLRSLNAILNDAGQSFPELKDHTPLAGVKKASYENAPNPLTPDEINIIRKLDLKPDSPDFHARNFFLFMFNNMGMNFYDMALIKVMQFDGERIKYFRKKTMYEGDFFSIKQSSESLAIINTYNKDKKKPEDYLFPILPIDTPPHRMHRVKNDKIKWFNKRMNLIAQQTGIAKTITSYSARDTWTNIGLDMGIDIRQISSALGHSNVSVTDKHYGKIIIEKILDEVNEKITYLK</sequence>
<dbReference type="InterPro" id="IPR050090">
    <property type="entry name" value="Tyrosine_recombinase_XerCD"/>
</dbReference>
<comment type="similarity">
    <text evidence="1">Belongs to the 'phage' integrase family.</text>
</comment>
<evidence type="ECO:0000256" key="1">
    <source>
        <dbReference type="ARBA" id="ARBA00008857"/>
    </source>
</evidence>
<dbReference type="Proteomes" id="UP000288227">
    <property type="component" value="Unassembled WGS sequence"/>
</dbReference>
<dbReference type="RefSeq" id="WP_127120511.1">
    <property type="nucleotide sequence ID" value="NZ_BHXQ01000001.1"/>
</dbReference>
<dbReference type="Pfam" id="PF13102">
    <property type="entry name" value="Phage_int_SAM_5"/>
    <property type="match status" value="1"/>
</dbReference>
<dbReference type="PANTHER" id="PTHR30349:SF64">
    <property type="entry name" value="PROPHAGE INTEGRASE INTD-RELATED"/>
    <property type="match status" value="1"/>
</dbReference>
<keyword evidence="2" id="KW-0238">DNA-binding</keyword>
<dbReference type="OrthoDB" id="1094492at2"/>
<evidence type="ECO:0000313" key="6">
    <source>
        <dbReference type="Proteomes" id="UP000288227"/>
    </source>
</evidence>
<dbReference type="InterPro" id="IPR011010">
    <property type="entry name" value="DNA_brk_join_enz"/>
</dbReference>
<reference evidence="5 6" key="1">
    <citation type="submission" date="2018-11" db="EMBL/GenBank/DDBJ databases">
        <title>Chryseotalea sanarue gen. nov., sp., nov., a member of the family Cytophagaceae, isolated from a brackish lake in Hamamatsu Japan.</title>
        <authorList>
            <person name="Maejima Y."/>
            <person name="Iino T."/>
            <person name="Muraguchi Y."/>
            <person name="Fukuda K."/>
            <person name="Ohkuma M."/>
            <person name="Moriuchi R."/>
            <person name="Dohra H."/>
            <person name="Kimbara K."/>
            <person name="Shintani M."/>
        </authorList>
    </citation>
    <scope>NUCLEOTIDE SEQUENCE [LARGE SCALE GENOMIC DNA]</scope>
    <source>
        <strain evidence="5 6">Ys</strain>
    </source>
</reference>
<evidence type="ECO:0000259" key="4">
    <source>
        <dbReference type="PROSITE" id="PS51898"/>
    </source>
</evidence>
<protein>
    <recommendedName>
        <fullName evidence="4">Tyr recombinase domain-containing protein</fullName>
    </recommendedName>
</protein>
<dbReference type="GO" id="GO:0015074">
    <property type="term" value="P:DNA integration"/>
    <property type="evidence" value="ECO:0007669"/>
    <property type="project" value="InterPro"/>
</dbReference>
<proteinExistence type="inferred from homology"/>
<evidence type="ECO:0000256" key="3">
    <source>
        <dbReference type="ARBA" id="ARBA00023172"/>
    </source>
</evidence>
<dbReference type="InterPro" id="IPR013762">
    <property type="entry name" value="Integrase-like_cat_sf"/>
</dbReference>
<comment type="caution">
    <text evidence="5">The sequence shown here is derived from an EMBL/GenBank/DDBJ whole genome shotgun (WGS) entry which is preliminary data.</text>
</comment>
<organism evidence="5 6">
    <name type="scientific">Chryseotalea sanaruensis</name>
    <dbReference type="NCBI Taxonomy" id="2482724"/>
    <lineage>
        <taxon>Bacteria</taxon>
        <taxon>Pseudomonadati</taxon>
        <taxon>Bacteroidota</taxon>
        <taxon>Cytophagia</taxon>
        <taxon>Cytophagales</taxon>
        <taxon>Chryseotaleaceae</taxon>
        <taxon>Chryseotalea</taxon>
    </lineage>
</organism>
<dbReference type="InterPro" id="IPR025269">
    <property type="entry name" value="SAM-like_dom"/>
</dbReference>
<accession>A0A401U4P2</accession>
<gene>
    <name evidence="5" type="ORF">SanaruYs_00560</name>
</gene>
<dbReference type="Pfam" id="PF00589">
    <property type="entry name" value="Phage_integrase"/>
    <property type="match status" value="1"/>
</dbReference>
<dbReference type="EMBL" id="BHXQ01000001">
    <property type="protein sequence ID" value="GCC49842.1"/>
    <property type="molecule type" value="Genomic_DNA"/>
</dbReference>
<name>A0A401U4P2_9BACT</name>
<dbReference type="SUPFAM" id="SSF56349">
    <property type="entry name" value="DNA breaking-rejoining enzymes"/>
    <property type="match status" value="1"/>
</dbReference>
<keyword evidence="6" id="KW-1185">Reference proteome</keyword>
<evidence type="ECO:0000313" key="5">
    <source>
        <dbReference type="EMBL" id="GCC49842.1"/>
    </source>
</evidence>
<dbReference type="PANTHER" id="PTHR30349">
    <property type="entry name" value="PHAGE INTEGRASE-RELATED"/>
    <property type="match status" value="1"/>
</dbReference>
<dbReference type="Gene3D" id="1.10.443.10">
    <property type="entry name" value="Intergrase catalytic core"/>
    <property type="match status" value="1"/>
</dbReference>
<dbReference type="GO" id="GO:0003677">
    <property type="term" value="F:DNA binding"/>
    <property type="evidence" value="ECO:0007669"/>
    <property type="project" value="UniProtKB-KW"/>
</dbReference>
<evidence type="ECO:0000256" key="2">
    <source>
        <dbReference type="ARBA" id="ARBA00023125"/>
    </source>
</evidence>
<dbReference type="InterPro" id="IPR002104">
    <property type="entry name" value="Integrase_catalytic"/>
</dbReference>
<dbReference type="AlphaFoldDB" id="A0A401U4P2"/>